<evidence type="ECO:0000313" key="7">
    <source>
        <dbReference type="Proteomes" id="UP000317977"/>
    </source>
</evidence>
<evidence type="ECO:0000256" key="3">
    <source>
        <dbReference type="SAM" id="MobiDB-lite"/>
    </source>
</evidence>
<dbReference type="OrthoDB" id="9783154at2"/>
<dbReference type="CDD" id="cd16026">
    <property type="entry name" value="GALNS_like"/>
    <property type="match status" value="1"/>
</dbReference>
<dbReference type="AlphaFoldDB" id="A0A5C6ELL7"/>
<dbReference type="InterPro" id="IPR050738">
    <property type="entry name" value="Sulfatase"/>
</dbReference>
<dbReference type="RefSeq" id="WP_146535951.1">
    <property type="nucleotide sequence ID" value="NZ_SJPX01000004.1"/>
</dbReference>
<reference evidence="6 7" key="1">
    <citation type="submission" date="2019-02" db="EMBL/GenBank/DDBJ databases">
        <title>Deep-cultivation of Planctomycetes and their phenomic and genomic characterization uncovers novel biology.</title>
        <authorList>
            <person name="Wiegand S."/>
            <person name="Jogler M."/>
            <person name="Boedeker C."/>
            <person name="Pinto D."/>
            <person name="Vollmers J."/>
            <person name="Rivas-Marin E."/>
            <person name="Kohn T."/>
            <person name="Peeters S.H."/>
            <person name="Heuer A."/>
            <person name="Rast P."/>
            <person name="Oberbeckmann S."/>
            <person name="Bunk B."/>
            <person name="Jeske O."/>
            <person name="Meyerdierks A."/>
            <person name="Storesund J.E."/>
            <person name="Kallscheuer N."/>
            <person name="Luecker S."/>
            <person name="Lage O.M."/>
            <person name="Pohl T."/>
            <person name="Merkel B.J."/>
            <person name="Hornburger P."/>
            <person name="Mueller R.-W."/>
            <person name="Bruemmer F."/>
            <person name="Labrenz M."/>
            <person name="Spormann A.M."/>
            <person name="Op Den Camp H."/>
            <person name="Overmann J."/>
            <person name="Amann R."/>
            <person name="Jetten M.S.M."/>
            <person name="Mascher T."/>
            <person name="Medema M.H."/>
            <person name="Devos D.P."/>
            <person name="Kaster A.-K."/>
            <person name="Ovreas L."/>
            <person name="Rohde M."/>
            <person name="Galperin M.Y."/>
            <person name="Jogler C."/>
        </authorList>
    </citation>
    <scope>NUCLEOTIDE SEQUENCE [LARGE SCALE GENOMIC DNA]</scope>
    <source>
        <strain evidence="6 7">Poly59</strain>
    </source>
</reference>
<evidence type="ECO:0000256" key="1">
    <source>
        <dbReference type="ARBA" id="ARBA00008779"/>
    </source>
</evidence>
<dbReference type="EMBL" id="SJPX01000004">
    <property type="protein sequence ID" value="TWU49748.1"/>
    <property type="molecule type" value="Genomic_DNA"/>
</dbReference>
<evidence type="ECO:0000313" key="6">
    <source>
        <dbReference type="EMBL" id="TWU49748.1"/>
    </source>
</evidence>
<feature type="signal peptide" evidence="4">
    <location>
        <begin position="1"/>
        <end position="22"/>
    </location>
</feature>
<gene>
    <name evidence="6" type="primary">atsA_72</name>
    <name evidence="6" type="ORF">Poly59_43730</name>
</gene>
<dbReference type="Gene3D" id="3.30.1120.10">
    <property type="match status" value="1"/>
</dbReference>
<dbReference type="SUPFAM" id="SSF53649">
    <property type="entry name" value="Alkaline phosphatase-like"/>
    <property type="match status" value="1"/>
</dbReference>
<dbReference type="Pfam" id="PF00884">
    <property type="entry name" value="Sulfatase"/>
    <property type="match status" value="1"/>
</dbReference>
<sequence length="499" mass="54555" precursor="true">MLRLTSLVLGFIAVVFTTSLQAQSPPPNIVVIFIDDMGYADINPFGATEYQTPNLNRMASEGRKFTDFVVSSAVCSASRSALMTGCYHRRVGISGALGPKSNIGIAERETTLAELCKSKGYATAAFGKWHLGHDPKFLPTNHGFDEFYGIPYSNDMWPLHPASVAQREKDPNAKIAWPALPMIEATVDGGVTIVNDDIQPADQEQMTKQFTERAVGFIKDHVDTPFFLYLPHPMVHVPLYASEEFRGKSGAGKFGDVVMEVDWSVGEILNAIEDIGVERNTLVVFTSDNGPWLSYGTDSGKATPLREGKGTMFEGGYREPTIMWWKGKIPAGTTCDELGSTIDLLPTVAALIGADLPKHKIDGKDIRPLMFGEAGAVSPHNAFYGYYGGGQLQTIRNERFKLVFPHKYRTLKGHPGGFGGRPVAYTNVQAELALYDLDNDVSETTNVMDKFPAEVAKLQAAAEEAREDLGDKLTGRSGKGIRPADSLSPDDARLPQNWR</sequence>
<comment type="similarity">
    <text evidence="1">Belongs to the sulfatase family.</text>
</comment>
<evidence type="ECO:0000256" key="4">
    <source>
        <dbReference type="SAM" id="SignalP"/>
    </source>
</evidence>
<dbReference type="EC" id="3.1.6.1" evidence="6"/>
<name>A0A5C6ELL7_9BACT</name>
<dbReference type="PANTHER" id="PTHR42693">
    <property type="entry name" value="ARYLSULFATASE FAMILY MEMBER"/>
    <property type="match status" value="1"/>
</dbReference>
<feature type="chain" id="PRO_5022969965" evidence="4">
    <location>
        <begin position="23"/>
        <end position="499"/>
    </location>
</feature>
<comment type="caution">
    <text evidence="6">The sequence shown here is derived from an EMBL/GenBank/DDBJ whole genome shotgun (WGS) entry which is preliminary data.</text>
</comment>
<dbReference type="Gene3D" id="3.40.720.10">
    <property type="entry name" value="Alkaline Phosphatase, subunit A"/>
    <property type="match status" value="1"/>
</dbReference>
<keyword evidence="7" id="KW-1185">Reference proteome</keyword>
<dbReference type="PANTHER" id="PTHR42693:SF53">
    <property type="entry name" value="ENDO-4-O-SULFATASE"/>
    <property type="match status" value="1"/>
</dbReference>
<keyword evidence="4" id="KW-0732">Signal</keyword>
<dbReference type="InterPro" id="IPR000917">
    <property type="entry name" value="Sulfatase_N"/>
</dbReference>
<organism evidence="6 7">
    <name type="scientific">Rubripirellula reticaptiva</name>
    <dbReference type="NCBI Taxonomy" id="2528013"/>
    <lineage>
        <taxon>Bacteria</taxon>
        <taxon>Pseudomonadati</taxon>
        <taxon>Planctomycetota</taxon>
        <taxon>Planctomycetia</taxon>
        <taxon>Pirellulales</taxon>
        <taxon>Pirellulaceae</taxon>
        <taxon>Rubripirellula</taxon>
    </lineage>
</organism>
<evidence type="ECO:0000259" key="5">
    <source>
        <dbReference type="Pfam" id="PF00884"/>
    </source>
</evidence>
<dbReference type="InterPro" id="IPR017850">
    <property type="entry name" value="Alkaline_phosphatase_core_sf"/>
</dbReference>
<proteinExistence type="inferred from homology"/>
<feature type="region of interest" description="Disordered" evidence="3">
    <location>
        <begin position="462"/>
        <end position="499"/>
    </location>
</feature>
<feature type="compositionally biased region" description="Basic and acidic residues" evidence="3">
    <location>
        <begin position="463"/>
        <end position="474"/>
    </location>
</feature>
<dbReference type="GO" id="GO:0004065">
    <property type="term" value="F:arylsulfatase activity"/>
    <property type="evidence" value="ECO:0007669"/>
    <property type="project" value="UniProtKB-EC"/>
</dbReference>
<protein>
    <submittedName>
        <fullName evidence="6">Arylsulfatase</fullName>
        <ecNumber evidence="6">3.1.6.1</ecNumber>
    </submittedName>
</protein>
<dbReference type="Proteomes" id="UP000317977">
    <property type="component" value="Unassembled WGS sequence"/>
</dbReference>
<feature type="domain" description="Sulfatase N-terminal" evidence="5">
    <location>
        <begin position="27"/>
        <end position="353"/>
    </location>
</feature>
<keyword evidence="2 6" id="KW-0378">Hydrolase</keyword>
<evidence type="ECO:0000256" key="2">
    <source>
        <dbReference type="ARBA" id="ARBA00022801"/>
    </source>
</evidence>
<accession>A0A5C6ELL7</accession>